<accession>A0ABT2UP33</accession>
<name>A0ABT2UP33_9BACL</name>
<keyword evidence="2" id="KW-1185">Reference proteome</keyword>
<dbReference type="EMBL" id="JAOQIO010000103">
    <property type="protein sequence ID" value="MCU6796327.1"/>
    <property type="molecule type" value="Genomic_DNA"/>
</dbReference>
<reference evidence="1 2" key="1">
    <citation type="submission" date="2022-09" db="EMBL/GenBank/DDBJ databases">
        <authorList>
            <person name="Han X.L."/>
            <person name="Wang Q."/>
            <person name="Lu T."/>
        </authorList>
    </citation>
    <scope>NUCLEOTIDE SEQUENCE [LARGE SCALE GENOMIC DNA]</scope>
    <source>
        <strain evidence="1 2">WQ 127069</strain>
    </source>
</reference>
<organism evidence="1 2">
    <name type="scientific">Paenibacillus baimaensis</name>
    <dbReference type="NCBI Taxonomy" id="2982185"/>
    <lineage>
        <taxon>Bacteria</taxon>
        <taxon>Bacillati</taxon>
        <taxon>Bacillota</taxon>
        <taxon>Bacilli</taxon>
        <taxon>Bacillales</taxon>
        <taxon>Paenibacillaceae</taxon>
        <taxon>Paenibacillus</taxon>
    </lineage>
</organism>
<dbReference type="RefSeq" id="WP_262687156.1">
    <property type="nucleotide sequence ID" value="NZ_JAOQIO010000103.1"/>
</dbReference>
<evidence type="ECO:0000313" key="1">
    <source>
        <dbReference type="EMBL" id="MCU6796327.1"/>
    </source>
</evidence>
<comment type="caution">
    <text evidence="1">The sequence shown here is derived from an EMBL/GenBank/DDBJ whole genome shotgun (WGS) entry which is preliminary data.</text>
</comment>
<gene>
    <name evidence="1" type="ORF">OB236_29815</name>
</gene>
<proteinExistence type="predicted"/>
<dbReference type="Proteomes" id="UP001652445">
    <property type="component" value="Unassembled WGS sequence"/>
</dbReference>
<sequence length="268" mass="30843">MGKIDFDYLEKHMYFVKTEVPEALFRLELADLQDKGNAERLIAQYGPVLKAMKPEVAATYFSLWFAWACAALQYTISHHDAAYNMSLHNLSGQVHLFNNRPRWAFHLHDSDSLSVPGMDRNDWRKRVLSSFYTNEVAPLMASIAAAVGINVGQLWGQLATRLHYAYDAWQKEAETDQLRHTIEEDFTFLRYGLAAEIFGRKKNPFDIQFRHIDNPRIPGETMRIKASCCLAYLTDTGHGYCYSCPRMGEEERMEQRMKIEATLMASGK</sequence>
<protein>
    <submittedName>
        <fullName evidence="1">Ferric iron reductase</fullName>
    </submittedName>
</protein>
<evidence type="ECO:0000313" key="2">
    <source>
        <dbReference type="Proteomes" id="UP001652445"/>
    </source>
</evidence>